<dbReference type="Proteomes" id="UP000094444">
    <property type="component" value="Unassembled WGS sequence"/>
</dbReference>
<name>A0A2P5I3R4_DIAHE</name>
<proteinExistence type="predicted"/>
<feature type="chain" id="PRO_5015135278" evidence="2">
    <location>
        <begin position="19"/>
        <end position="171"/>
    </location>
</feature>
<dbReference type="EMBL" id="MAVT02000295">
    <property type="protein sequence ID" value="POS77156.1"/>
    <property type="molecule type" value="Genomic_DNA"/>
</dbReference>
<keyword evidence="1" id="KW-1133">Transmembrane helix</keyword>
<evidence type="ECO:0000256" key="1">
    <source>
        <dbReference type="SAM" id="Phobius"/>
    </source>
</evidence>
<keyword evidence="1" id="KW-0472">Membrane</keyword>
<feature type="signal peptide" evidence="2">
    <location>
        <begin position="1"/>
        <end position="18"/>
    </location>
</feature>
<feature type="transmembrane region" description="Helical" evidence="1">
    <location>
        <begin position="153"/>
        <end position="170"/>
    </location>
</feature>
<keyword evidence="4" id="KW-1185">Reference proteome</keyword>
<protein>
    <submittedName>
        <fullName evidence="3">Uncharacterized protein</fullName>
    </submittedName>
</protein>
<dbReference type="AlphaFoldDB" id="A0A2P5I3R4"/>
<dbReference type="InParanoid" id="A0A2P5I3R4"/>
<evidence type="ECO:0000313" key="3">
    <source>
        <dbReference type="EMBL" id="POS77156.1"/>
    </source>
</evidence>
<evidence type="ECO:0000313" key="4">
    <source>
        <dbReference type="Proteomes" id="UP000094444"/>
    </source>
</evidence>
<keyword evidence="2" id="KW-0732">Signal</keyword>
<comment type="caution">
    <text evidence="3">The sequence shown here is derived from an EMBL/GenBank/DDBJ whole genome shotgun (WGS) entry which is preliminary data.</text>
</comment>
<organism evidence="3 4">
    <name type="scientific">Diaporthe helianthi</name>
    <dbReference type="NCBI Taxonomy" id="158607"/>
    <lineage>
        <taxon>Eukaryota</taxon>
        <taxon>Fungi</taxon>
        <taxon>Dikarya</taxon>
        <taxon>Ascomycota</taxon>
        <taxon>Pezizomycotina</taxon>
        <taxon>Sordariomycetes</taxon>
        <taxon>Sordariomycetidae</taxon>
        <taxon>Diaporthales</taxon>
        <taxon>Diaporthaceae</taxon>
        <taxon>Diaporthe</taxon>
    </lineage>
</organism>
<reference evidence="3" key="1">
    <citation type="submission" date="2017-09" db="EMBL/GenBank/DDBJ databases">
        <title>Polyketide synthases of a Diaporthe helianthi virulent isolate.</title>
        <authorList>
            <person name="Baroncelli R."/>
        </authorList>
    </citation>
    <scope>NUCLEOTIDE SEQUENCE [LARGE SCALE GENOMIC DNA]</scope>
    <source>
        <strain evidence="3">7/96</strain>
    </source>
</reference>
<sequence>MMFLLLLLLSNFIAFAATTTPLWPNPPQAFPLTQRSTNRTDTTPLSVRGDKMEVGAHCHGLEGAWNCMVTSFQRCASGQWSIELNTAYGTVCEPQGVTYGFQPAFTSWYPTIDTTETIVCTATATATTGASADPTRPGGSTGASPSNAAPHSVVWAMVLGLVVMALLFLTM</sequence>
<gene>
    <name evidence="3" type="ORF">DHEL01_v204448</name>
</gene>
<accession>A0A2P5I3R4</accession>
<dbReference type="OrthoDB" id="2342176at2759"/>
<keyword evidence="1" id="KW-0812">Transmembrane</keyword>
<evidence type="ECO:0000256" key="2">
    <source>
        <dbReference type="SAM" id="SignalP"/>
    </source>
</evidence>